<feature type="compositionally biased region" description="Basic and acidic residues" evidence="1">
    <location>
        <begin position="218"/>
        <end position="249"/>
    </location>
</feature>
<name>A0A0D7BK32_9AGAR</name>
<feature type="compositionally biased region" description="Polar residues" evidence="1">
    <location>
        <begin position="250"/>
        <end position="262"/>
    </location>
</feature>
<feature type="compositionally biased region" description="Low complexity" evidence="1">
    <location>
        <begin position="35"/>
        <end position="45"/>
    </location>
</feature>
<reference evidence="2 3" key="1">
    <citation type="journal article" date="2015" name="Fungal Genet. Biol.">
        <title>Evolution of novel wood decay mechanisms in Agaricales revealed by the genome sequences of Fistulina hepatica and Cylindrobasidium torrendii.</title>
        <authorList>
            <person name="Floudas D."/>
            <person name="Held B.W."/>
            <person name="Riley R."/>
            <person name="Nagy L.G."/>
            <person name="Koehler G."/>
            <person name="Ransdell A.S."/>
            <person name="Younus H."/>
            <person name="Chow J."/>
            <person name="Chiniquy J."/>
            <person name="Lipzen A."/>
            <person name="Tritt A."/>
            <person name="Sun H."/>
            <person name="Haridas S."/>
            <person name="LaButti K."/>
            <person name="Ohm R.A."/>
            <person name="Kues U."/>
            <person name="Blanchette R.A."/>
            <person name="Grigoriev I.V."/>
            <person name="Minto R.E."/>
            <person name="Hibbett D.S."/>
        </authorList>
    </citation>
    <scope>NUCLEOTIDE SEQUENCE [LARGE SCALE GENOMIC DNA]</scope>
    <source>
        <strain evidence="2 3">FP15055 ss-10</strain>
    </source>
</reference>
<keyword evidence="3" id="KW-1185">Reference proteome</keyword>
<dbReference type="AlphaFoldDB" id="A0A0D7BK32"/>
<feature type="compositionally biased region" description="Low complexity" evidence="1">
    <location>
        <begin position="71"/>
        <end position="84"/>
    </location>
</feature>
<protein>
    <submittedName>
        <fullName evidence="2">Uncharacterized protein</fullName>
    </submittedName>
</protein>
<evidence type="ECO:0000313" key="3">
    <source>
        <dbReference type="Proteomes" id="UP000054007"/>
    </source>
</evidence>
<evidence type="ECO:0000313" key="2">
    <source>
        <dbReference type="EMBL" id="KIY70827.1"/>
    </source>
</evidence>
<dbReference type="Proteomes" id="UP000054007">
    <property type="component" value="Unassembled WGS sequence"/>
</dbReference>
<organism evidence="2 3">
    <name type="scientific">Cylindrobasidium torrendii FP15055 ss-10</name>
    <dbReference type="NCBI Taxonomy" id="1314674"/>
    <lineage>
        <taxon>Eukaryota</taxon>
        <taxon>Fungi</taxon>
        <taxon>Dikarya</taxon>
        <taxon>Basidiomycota</taxon>
        <taxon>Agaricomycotina</taxon>
        <taxon>Agaricomycetes</taxon>
        <taxon>Agaricomycetidae</taxon>
        <taxon>Agaricales</taxon>
        <taxon>Marasmiineae</taxon>
        <taxon>Physalacriaceae</taxon>
        <taxon>Cylindrobasidium</taxon>
    </lineage>
</organism>
<feature type="region of interest" description="Disordered" evidence="1">
    <location>
        <begin position="1"/>
        <end position="338"/>
    </location>
</feature>
<feature type="compositionally biased region" description="Basic and acidic residues" evidence="1">
    <location>
        <begin position="115"/>
        <end position="128"/>
    </location>
</feature>
<evidence type="ECO:0000256" key="1">
    <source>
        <dbReference type="SAM" id="MobiDB-lite"/>
    </source>
</evidence>
<gene>
    <name evidence="2" type="ORF">CYLTODRAFT_441685</name>
</gene>
<feature type="compositionally biased region" description="Basic and acidic residues" evidence="1">
    <location>
        <begin position="263"/>
        <end position="276"/>
    </location>
</feature>
<proteinExistence type="predicted"/>
<accession>A0A0D7BK32</accession>
<feature type="compositionally biased region" description="Pro residues" evidence="1">
    <location>
        <begin position="96"/>
        <end position="105"/>
    </location>
</feature>
<sequence length="338" mass="36827">MSTTPTSTGGSGVATNMYDTAKTRQRKQVKRGGVTPITTPTPSTKTARKLSDKAKPPILSTPTTREKSKKSTSTAPPAMMPSPSKVATSKTEPSPSRNPVPPTTPRSPRKTRASRKSETSHIPPRELDVSSTSASDYEEESPNTSPEPLRTGRRVEGARRMQIPRGARRPGKPITLALSQREPREPVPAEQEPDQGVFDSSAIHNSDPFVRSPGSPVERMDPADIAKKTRQVEQDLKDRGADHPTKTDTRTNAPDDTANLSSSHDEDSANGKPENRIRKRVSSDLLANLYVAEEDGALQTVRLPNSKRRRCKSNEDSAQPDVGPPVEEDIHELADAER</sequence>
<dbReference type="EMBL" id="KN880462">
    <property type="protein sequence ID" value="KIY70827.1"/>
    <property type="molecule type" value="Genomic_DNA"/>
</dbReference>